<reference evidence="1" key="1">
    <citation type="journal article" date="2021" name="Proc. Natl. Acad. Sci. U.S.A.">
        <title>A Catalog of Tens of Thousands of Viruses from Human Metagenomes Reveals Hidden Associations with Chronic Diseases.</title>
        <authorList>
            <person name="Tisza M.J."/>
            <person name="Buck C.B."/>
        </authorList>
    </citation>
    <scope>NUCLEOTIDE SEQUENCE</scope>
    <source>
        <strain evidence="1">CtGgs6</strain>
    </source>
</reference>
<protein>
    <submittedName>
        <fullName evidence="1">Uncharacterized protein</fullName>
    </submittedName>
</protein>
<evidence type="ECO:0000313" key="1">
    <source>
        <dbReference type="EMBL" id="DAF97345.1"/>
    </source>
</evidence>
<organism evidence="1">
    <name type="scientific">Myoviridae sp. ctGgs6</name>
    <dbReference type="NCBI Taxonomy" id="2825072"/>
    <lineage>
        <taxon>Viruses</taxon>
        <taxon>Duplodnaviria</taxon>
        <taxon>Heunggongvirae</taxon>
        <taxon>Uroviricota</taxon>
        <taxon>Caudoviricetes</taxon>
    </lineage>
</organism>
<name>A0A8S5US60_9CAUD</name>
<sequence>MRGCQFRKCGCSDFADKDNFAELTVITEDRVPRTVTFDKQQLLNFLEALFNEREE</sequence>
<proteinExistence type="predicted"/>
<dbReference type="EMBL" id="BK016132">
    <property type="protein sequence ID" value="DAF97345.1"/>
    <property type="molecule type" value="Genomic_DNA"/>
</dbReference>
<accession>A0A8S5US60</accession>